<dbReference type="Proteomes" id="UP000485484">
    <property type="component" value="Unassembled WGS sequence"/>
</dbReference>
<sequence length="39" mass="4243">MEIEDLRLTPRALKQKGVATVDGVVACEAEWMVVVGEAK</sequence>
<protein>
    <submittedName>
        <fullName evidence="1">Uncharacterized protein</fullName>
    </submittedName>
</protein>
<proteinExistence type="predicted"/>
<dbReference type="AlphaFoldDB" id="A0A1V5M915"/>
<reference evidence="1" key="1">
    <citation type="submission" date="2017-02" db="EMBL/GenBank/DDBJ databases">
        <title>Delving into the versatile metabolic prowess of the omnipresent phylum Bacteroidetes.</title>
        <authorList>
            <person name="Nobu M.K."/>
            <person name="Mei R."/>
            <person name="Narihiro T."/>
            <person name="Kuroda K."/>
            <person name="Liu W.-T."/>
        </authorList>
    </citation>
    <scope>NUCLEOTIDE SEQUENCE</scope>
    <source>
        <strain evidence="1">ADurb.Bin417</strain>
    </source>
</reference>
<organism evidence="1">
    <name type="scientific">candidate division TA06 bacterium ADurb.Bin417</name>
    <dbReference type="NCBI Taxonomy" id="1852828"/>
    <lineage>
        <taxon>Bacteria</taxon>
        <taxon>Bacteria division TA06</taxon>
    </lineage>
</organism>
<comment type="caution">
    <text evidence="1">The sequence shown here is derived from an EMBL/GenBank/DDBJ whole genome shotgun (WGS) entry which is preliminary data.</text>
</comment>
<gene>
    <name evidence="1" type="ORF">BWY73_01533</name>
</gene>
<evidence type="ECO:0000313" key="1">
    <source>
        <dbReference type="EMBL" id="OPZ89301.1"/>
    </source>
</evidence>
<accession>A0A1V5M915</accession>
<name>A0A1V5M915_UNCT6</name>
<dbReference type="EMBL" id="MWAK01000385">
    <property type="protein sequence ID" value="OPZ89301.1"/>
    <property type="molecule type" value="Genomic_DNA"/>
</dbReference>